<feature type="compositionally biased region" description="Polar residues" evidence="1">
    <location>
        <begin position="94"/>
        <end position="110"/>
    </location>
</feature>
<protein>
    <submittedName>
        <fullName evidence="2">Uncharacterized protein</fullName>
    </submittedName>
</protein>
<comment type="caution">
    <text evidence="2">The sequence shown here is derived from an EMBL/GenBank/DDBJ whole genome shotgun (WGS) entry which is preliminary data.</text>
</comment>
<feature type="compositionally biased region" description="Polar residues" evidence="1">
    <location>
        <begin position="62"/>
        <end position="84"/>
    </location>
</feature>
<organism evidence="2 3">
    <name type="scientific">Parasponia andersonii</name>
    <name type="common">Sponia andersonii</name>
    <dbReference type="NCBI Taxonomy" id="3476"/>
    <lineage>
        <taxon>Eukaryota</taxon>
        <taxon>Viridiplantae</taxon>
        <taxon>Streptophyta</taxon>
        <taxon>Embryophyta</taxon>
        <taxon>Tracheophyta</taxon>
        <taxon>Spermatophyta</taxon>
        <taxon>Magnoliopsida</taxon>
        <taxon>eudicotyledons</taxon>
        <taxon>Gunneridae</taxon>
        <taxon>Pentapetalae</taxon>
        <taxon>rosids</taxon>
        <taxon>fabids</taxon>
        <taxon>Rosales</taxon>
        <taxon>Cannabaceae</taxon>
        <taxon>Parasponia</taxon>
    </lineage>
</organism>
<accession>A0A2P5D6W5</accession>
<proteinExistence type="predicted"/>
<feature type="region of interest" description="Disordered" evidence="1">
    <location>
        <begin position="61"/>
        <end position="152"/>
    </location>
</feature>
<evidence type="ECO:0000256" key="1">
    <source>
        <dbReference type="SAM" id="MobiDB-lite"/>
    </source>
</evidence>
<dbReference type="AlphaFoldDB" id="A0A2P5D6W5"/>
<gene>
    <name evidence="2" type="ORF">PanWU01x14_090740</name>
</gene>
<dbReference type="Proteomes" id="UP000237105">
    <property type="component" value="Unassembled WGS sequence"/>
</dbReference>
<keyword evidence="3" id="KW-1185">Reference proteome</keyword>
<evidence type="ECO:0000313" key="3">
    <source>
        <dbReference type="Proteomes" id="UP000237105"/>
    </source>
</evidence>
<reference evidence="3" key="1">
    <citation type="submission" date="2016-06" db="EMBL/GenBank/DDBJ databases">
        <title>Parallel loss of symbiosis genes in relatives of nitrogen-fixing non-legume Parasponia.</title>
        <authorList>
            <person name="Van Velzen R."/>
            <person name="Holmer R."/>
            <person name="Bu F."/>
            <person name="Rutten L."/>
            <person name="Van Zeijl A."/>
            <person name="Liu W."/>
            <person name="Santuari L."/>
            <person name="Cao Q."/>
            <person name="Sharma T."/>
            <person name="Shen D."/>
            <person name="Roswanjaya Y."/>
            <person name="Wardhani T."/>
            <person name="Kalhor M.S."/>
            <person name="Jansen J."/>
            <person name="Van den Hoogen J."/>
            <person name="Gungor B."/>
            <person name="Hartog M."/>
            <person name="Hontelez J."/>
            <person name="Verver J."/>
            <person name="Yang W.-C."/>
            <person name="Schijlen E."/>
            <person name="Repin R."/>
            <person name="Schilthuizen M."/>
            <person name="Schranz E."/>
            <person name="Heidstra R."/>
            <person name="Miyata K."/>
            <person name="Fedorova E."/>
            <person name="Kohlen W."/>
            <person name="Bisseling T."/>
            <person name="Smit S."/>
            <person name="Geurts R."/>
        </authorList>
    </citation>
    <scope>NUCLEOTIDE SEQUENCE [LARGE SCALE GENOMIC DNA]</scope>
    <source>
        <strain evidence="3">cv. WU1-14</strain>
    </source>
</reference>
<sequence length="152" mass="17018">MNTTKSHFYKNKRILQHLMLHEFGLALEINGNKPKKKIINIIFFSNPRVRKTVKISIKETSQKLQGVNSSQTPQVNLTASTAFVSPTHRVAPESNHSQETSSPRPNSGNTWALERSGSASRTSRDKSRLDSPWPPGSPSRPRGLACTRRRTS</sequence>
<evidence type="ECO:0000313" key="2">
    <source>
        <dbReference type="EMBL" id="PON69049.1"/>
    </source>
</evidence>
<name>A0A2P5D6W5_PARAD</name>
<dbReference type="EMBL" id="JXTB01000058">
    <property type="protein sequence ID" value="PON69049.1"/>
    <property type="molecule type" value="Genomic_DNA"/>
</dbReference>